<dbReference type="EMBL" id="KY052802">
    <property type="protein sequence ID" value="ASE99900.1"/>
    <property type="molecule type" value="Genomic_DNA"/>
</dbReference>
<reference evidence="2" key="2">
    <citation type="journal article" date="2017" name="Nat. Commun.">
        <title>Single-virus genomics reveals hidden cosmopolitan and abundant viruses.</title>
        <authorList>
            <person name="Martinez-Hernandez F."/>
            <person name="Fornas O."/>
            <person name="Lluesma Gomez M."/>
            <person name="Bolduc B."/>
            <person name="de la Cruz Pena M.J."/>
            <person name="Martinez J.M."/>
            <person name="Anton J."/>
            <person name="Gasol J.M."/>
            <person name="Rosselli R."/>
            <person name="Rodriguez-Valera F."/>
            <person name="Sullivan M.B."/>
            <person name="Acinas S.G."/>
            <person name="Martinez-Garcia M."/>
        </authorList>
    </citation>
    <scope>NUCLEOTIDE SEQUENCE</scope>
</reference>
<keyword evidence="1" id="KW-0472">Membrane</keyword>
<protein>
    <submittedName>
        <fullName evidence="2">Uncharacterized protein</fullName>
    </submittedName>
</protein>
<evidence type="ECO:0000256" key="1">
    <source>
        <dbReference type="SAM" id="Phobius"/>
    </source>
</evidence>
<keyword evidence="1" id="KW-0812">Transmembrane</keyword>
<sequence length="84" mass="9468">MVAKNSPVLQGYVKSLTSRLLNAIVLIPILAYMLTLVFAGIVGSEALEGSMIEEYFYCIALLTLILIIKEIKYVITIYRRQKEV</sequence>
<accession>A0A218MKU8</accession>
<keyword evidence="1" id="KW-1133">Transmembrane helix</keyword>
<reference evidence="2" key="1">
    <citation type="submission" date="2016-10" db="EMBL/GenBank/DDBJ databases">
        <authorList>
            <person name="Varghese N."/>
        </authorList>
    </citation>
    <scope>NUCLEOTIDE SEQUENCE</scope>
</reference>
<organism evidence="2">
    <name type="scientific">uncultured virus</name>
    <dbReference type="NCBI Taxonomy" id="340016"/>
    <lineage>
        <taxon>Viruses</taxon>
        <taxon>environmental samples</taxon>
    </lineage>
</organism>
<name>A0A218MKU8_9VIRU</name>
<proteinExistence type="predicted"/>
<evidence type="ECO:0000313" key="2">
    <source>
        <dbReference type="EMBL" id="ASE99900.1"/>
    </source>
</evidence>
<feature type="transmembrane region" description="Helical" evidence="1">
    <location>
        <begin position="20"/>
        <end position="42"/>
    </location>
</feature>
<feature type="transmembrane region" description="Helical" evidence="1">
    <location>
        <begin position="54"/>
        <end position="75"/>
    </location>
</feature>